<name>A0A5F7ZUV8_MACMU</name>
<evidence type="ECO:0000256" key="20">
    <source>
        <dbReference type="SAM" id="MobiDB-lite"/>
    </source>
</evidence>
<keyword evidence="9" id="KW-0227">DNA damage</keyword>
<reference evidence="26" key="2">
    <citation type="submission" date="2019-01" db="EMBL/GenBank/DDBJ databases">
        <authorList>
            <person name="Graves T."/>
            <person name="Eichler E.E."/>
            <person name="Wilson R.K."/>
        </authorList>
    </citation>
    <scope>NUCLEOTIDE SEQUENCE [LARGE SCALE GENOMIC DNA]</scope>
    <source>
        <strain evidence="26">17573</strain>
    </source>
</reference>
<feature type="region of interest" description="Disordered" evidence="20">
    <location>
        <begin position="697"/>
        <end position="730"/>
    </location>
</feature>
<sequence>MFSVRIVTADYYMASPLQGLDTCQSPLTQAPVKKVPVVRIFGATPAGNTLYATGSCKNHLSRNSLAGTLFRWEQDEIPSSLILEGVEPQSTCELEVDAVAADILNRLDIEAQIGGNPGLQAIWEDEKQRRRNRNETSQISQPESQDHRFVPATESEKKFQKRLQEILKQNDFSVTLSGSVDYSDGSQEFSAELTLHSEVLSPEMLQCTPANMVEVHKDKESSKGHTRHKVEEALINEEAILNLMENSQTFQPLTQRLSESPVFMDSSPDEALVHLLAGLESDGYRGERNRMPSPCRSFGNNKYPQNSDDEENEPQIEKEEMELSLVMSQRWDSNIEEHCAKKRSLCRNTHRSSTEDDDSSSEEEMEWSDNSLLLANLSIPQLDGTADENSDNPLNNENSRTHSSVIATSKLSVKPSIFHKDAATLEPSSSAKITFQCKHTSALSSHVLNKEDLIEDLSQTNKNIEKGLDNSVTSFTNESTYSVKYPGSLSSTVHSENSHKENSKKEILPVSSCESSIFDYEEDIPSVTRQVPSRKYTNIRKIEKDSPFIHMHRHPNENTLGKNSFNFSDLNHSKNKVSSEGNEKGNSTALSSLFPSSFTENCELLSCSGENRTMVHSLNSTADESGLNKLKIRYEEFQEHKTEKPSLSQQAAHYMFFPSVVLSNCLTRPQKLSPVTYKLQPGNKPSRLKLNKKKLAGHQETFTKSSETGSTKDNSIQNNPCNSNPEKDSAFASDLTKTSRGAFENKTPTDGFIDCHFGDGTLETEQSFGLYGNKYTLRAKRKVNYETEDSESSFVTHNSKISLPHPMEIGESLDGTLKSRKRRKMSKKLPPVIIKYIIINRFRGRKNMLVKLGKIDAKEKQVILTEEKMELYKKLAPLKDFWPKVPDSPATKYPIYPLTPKKSHRRKSKHKSAKKKTGKQQRTNNENIKRTLSFRKKRSHALLSPPSPSYNAETEDCDLNYSDVMSKLGFLSERSTSPINSSPPRCWSPTDPRAEEIMAAAEKEAMLFKGPNVYNKTVNSRIGKNSRARAQVKKSKAKLVNPSVVTKKRNKRNQTNKLVDDGKKKPRAKQKTNAKGTSRKHITLKDEKIKSQSGAEVKFVLKHQNVSEFASSSGGAQLLFKQKDMPLMGSAVDHPLSAPLPTGINAQQKLSGCFSSFLESKKSVDVQTFPSSRDDLHPSVVCNSIGPGISKINVQRPHNQSAIFTLKESTLIQKNVFDLSNHLSQVAQNTQISSGMSSKIEDNANNIQKNYLSSIGKLSEYRNSLESKLDQAYTPNFLHCKDSQQQIVCIAEQSKHSETCSPGNTASDESQMPNNCFVTSLRSPIKQIAWEQKQRGFILDMSNFKPERVKQRSLSEAISQTKALSQCKNRNVSAPSAFGEGQSGLAVLKELLQKRQQKAQNANIIQDPLSNKHQPNKNISGSLEHNKANKRTRSVTSPRKPRTPRSTKPKEKIPKLLKVDSLNLQNSSQLDNSVSDDSPIFFSDPGFESCYSLEDSLSPEHNYNFDINTIGQTGFCSFYSGSQFVPADQNLPQKFLSDAVQDLFPGQAIEKNEFLSHDNQKCEEDKHTTDSASWIRSGTLSPEIFEKSSIDSIENHRHNQWKNSFHPLTTRSNSIMDSFCVQQAEDCLNEKSRLNRSSVSKEVFLSLPQPNNSDWIQGHTRKEMGRSLDSANTSFTAILSSPDGELVDMACEDLELYVSRNNDMLTPTPDSSPRSTSSPSQSKNGSFTPRTAHILKPLMSPPSREEIMATLLDHDLSETIYQEPFCSNPSDVPEKPREIGGRLLMVETRLANDLAEFEGDFSLEGLRLWKTAFSAMTQNPRPGSPLRSGQGVVNKGSSNSPKMVEDKKIVIMPCKCAPSRQLVQVWLQAKEQYERSKKLPKTKPTGVVKSAENFSSSVNPDDKPVVPPKMDVSPRILPTTAHTKEDVNSRIALQAPTTGCSQTASESQMLPPVASSSDPEKDEDDDNYYINYSSPDSPVIPPWQQPVSPDSKALNGDDRPSSPVEELPSLAVENFLKPIKDGIQKSPCSEPQEPLVISPITARARTEKCESLCLHSTPIIQRKLLERLPEATGLSPLSTEPKTQKLSNKKGSNTDTLRRVLLTQAKNQFAAVNTPQKETSQIDGPSLNNTYGFKVSIQNLQEAKALHEIQNLTLISVELHARTRRDLEPDPEFDPICALFYCISSDAPLPDTEKTELTGVIVIDKDKTVFSQDIRYQTPLLIRSGITGLEVTYAADEKALFHEIAHIIKRYDPDILLGYEIQMHSWGYLLQRAAALSVDLCQMISRVPDDKIENRFAAERDEYGSYTMSEINIVGRITLNLWRIMRNEVALTNYTFENVSFHVLHQRFPLFTFRVLSDWFDNKTDLYRWKMVDHYVSRVRGNLQMLEQLDLIGKTSEMARLFGIQFLHVLTRGSQYRVESMMLRIAKPMNYIPVTPSVQQRSQMRAPQCVPLIMEPESRFYSNSVLVLDFQSLYPSIVIAYNYCFSTCLGHVENLGKYDEFKFGCTSLRVPPDLLYQVRHDITVSPNGVAFVKPSVRKGVLPRMLEEILKTRFMVKQSMKAYKQDRALSRMLDARQLGLKLIANVTFGYTAANFSGRMPCIEVGDSIVHKARETLERAIKLVNDTKKWGARVVYGDTDSMFVLLKGATKEQSFKIGQEIAEAVTATNPKPVKLKFEKVYLPCVLQTKKRYVGYMYETLDQKDPVFDAKGIETVRRDSCPAVSKILERSLKLLFETRDISLIKQYVQRQCMKLLEGKASIQDFIFAKEYRGSFSYKPGACVPALELTRKMLTYDRRSEPQVGERVPYVIIYGTPGVPLIQLVRRPVEVLQDPTLRLNATYYITKQILPPLARIFSLIGIDVFSWYHELPRIHKATNSSRSEPEGRKGTISQYFTTLHCPVCDDLTQHGICSKCRSQPQHVAVILNQEIRELERKQEQLVKICKNCTGCFDRHIPCVSLNCPVLFKVSRVNRELSKAPYLRQLLDQF</sequence>
<evidence type="ECO:0000313" key="27">
    <source>
        <dbReference type="Proteomes" id="UP000006718"/>
    </source>
</evidence>
<feature type="region of interest" description="Disordered" evidence="20">
    <location>
        <begin position="283"/>
        <end position="315"/>
    </location>
</feature>
<dbReference type="GO" id="GO:0000731">
    <property type="term" value="P:DNA synthesis involved in DNA repair"/>
    <property type="evidence" value="ECO:0007669"/>
    <property type="project" value="UniProtKB-ARBA"/>
</dbReference>
<dbReference type="Ensembl" id="ENSMMUT00000092121.1">
    <property type="protein sequence ID" value="ENSMMUP00000069411.1"/>
    <property type="gene ID" value="ENSMMUG00000021533.4"/>
</dbReference>
<evidence type="ECO:0000256" key="14">
    <source>
        <dbReference type="ARBA" id="ARBA00023204"/>
    </source>
</evidence>
<evidence type="ECO:0000259" key="22">
    <source>
        <dbReference type="Pfam" id="PF03104"/>
    </source>
</evidence>
<comment type="cofactor">
    <cofactor evidence="1">
        <name>[4Fe-4S] cluster</name>
        <dbReference type="ChEBI" id="CHEBI:49883"/>
    </cofactor>
</comment>
<dbReference type="Gene3D" id="1.10.132.60">
    <property type="entry name" value="DNA polymerase family B, C-terminal domain"/>
    <property type="match status" value="1"/>
</dbReference>
<feature type="compositionally biased region" description="Basic residues" evidence="20">
    <location>
        <begin position="1024"/>
        <end position="1037"/>
    </location>
</feature>
<reference evidence="27" key="1">
    <citation type="journal article" date="2007" name="Science">
        <title>Evolutionary and biomedical insights from the rhesus macaque genome.</title>
        <authorList>
            <person name="Gibbs R.A."/>
            <person name="Rogers J."/>
            <person name="Katze M.G."/>
            <person name="Bumgarner R."/>
            <person name="Weinstock G.M."/>
            <person name="Mardis E.R."/>
            <person name="Remington K.A."/>
            <person name="Strausberg R.L."/>
            <person name="Venter J.C."/>
            <person name="Wilson R.K."/>
            <person name="Batzer M.A."/>
            <person name="Bustamante C.D."/>
            <person name="Eichler E.E."/>
            <person name="Hahn M.W."/>
            <person name="Hardison R.C."/>
            <person name="Makova K.D."/>
            <person name="Miller W."/>
            <person name="Milosavljevic A."/>
            <person name="Palermo R.E."/>
            <person name="Siepel A."/>
            <person name="Sikela J.M."/>
            <person name="Attaway T."/>
            <person name="Bell S."/>
            <person name="Bernard K.E."/>
            <person name="Buhay C.J."/>
            <person name="Chandrabose M.N."/>
            <person name="Dao M."/>
            <person name="Davis C."/>
            <person name="Delehaunty K.D."/>
            <person name="Ding Y."/>
            <person name="Dinh H.H."/>
            <person name="Dugan-Rocha S."/>
            <person name="Fulton L.A."/>
            <person name="Gabisi R.A."/>
            <person name="Garner T.T."/>
            <person name="Godfrey J."/>
            <person name="Hawes A.C."/>
            <person name="Hernandez J."/>
            <person name="Hines S."/>
            <person name="Holder M."/>
            <person name="Hume J."/>
            <person name="Jhangiani S.N."/>
            <person name="Joshi V."/>
            <person name="Khan Z.M."/>
            <person name="Kirkness E.F."/>
            <person name="Cree A."/>
            <person name="Fowler R.G."/>
            <person name="Lee S."/>
            <person name="Lewis L.R."/>
            <person name="Li Z."/>
            <person name="Liu Y.-S."/>
            <person name="Moore S.M."/>
            <person name="Muzny D."/>
            <person name="Nazareth L.V."/>
            <person name="Ngo D.N."/>
            <person name="Okwuonu G.O."/>
            <person name="Pai G."/>
            <person name="Parker D."/>
            <person name="Paul H.A."/>
            <person name="Pfannkoch C."/>
            <person name="Pohl C.S."/>
            <person name="Rogers Y.-H.C."/>
            <person name="Ruiz S.J."/>
            <person name="Sabo A."/>
            <person name="Santibanez J."/>
            <person name="Schneider B.W."/>
            <person name="Smith S.M."/>
            <person name="Sodergren E."/>
            <person name="Svatek A.F."/>
            <person name="Utterback T.R."/>
            <person name="Vattathil S."/>
            <person name="Warren W."/>
            <person name="White C.S."/>
            <person name="Chinwalla A.T."/>
            <person name="Feng Y."/>
            <person name="Halpern A.L."/>
            <person name="Hillier L.W."/>
            <person name="Huang X."/>
            <person name="Minx P."/>
            <person name="Nelson J.O."/>
            <person name="Pepin K.H."/>
            <person name="Qin X."/>
            <person name="Sutton G.G."/>
            <person name="Venter E."/>
            <person name="Walenz B.P."/>
            <person name="Wallis J.W."/>
            <person name="Worley K.C."/>
            <person name="Yang S.-P."/>
            <person name="Jones S.M."/>
            <person name="Marra M.A."/>
            <person name="Rocchi M."/>
            <person name="Schein J.E."/>
            <person name="Baertsch R."/>
            <person name="Clarke L."/>
            <person name="Csuros M."/>
            <person name="Glasscock J."/>
            <person name="Harris R.A."/>
            <person name="Havlak P."/>
            <person name="Jackson A.R."/>
            <person name="Jiang H."/>
            <person name="Liu Y."/>
            <person name="Messina D.N."/>
            <person name="Shen Y."/>
            <person name="Song H.X.-Z."/>
            <person name="Wylie T."/>
            <person name="Zhang L."/>
            <person name="Birney E."/>
            <person name="Han K."/>
            <person name="Konkel M.K."/>
            <person name="Lee J."/>
            <person name="Smit A.F.A."/>
            <person name="Ullmer B."/>
            <person name="Wang H."/>
            <person name="Xing J."/>
            <person name="Burhans R."/>
            <person name="Cheng Z."/>
            <person name="Karro J.E."/>
            <person name="Ma J."/>
            <person name="Raney B."/>
            <person name="She X."/>
            <person name="Cox M.J."/>
            <person name="Demuth J.P."/>
            <person name="Dumas L.J."/>
            <person name="Han S.-G."/>
            <person name="Hopkins J."/>
            <person name="Karimpour-Fard A."/>
            <person name="Kim Y.H."/>
            <person name="Pollack J.R."/>
            <person name="Vinar T."/>
            <person name="Addo-Quaye C."/>
            <person name="Degenhardt J."/>
            <person name="Denby A."/>
            <person name="Hubisz M.J."/>
            <person name="Indap A."/>
            <person name="Kosiol C."/>
            <person name="Lahn B.T."/>
            <person name="Lawson H.A."/>
            <person name="Marklein A."/>
            <person name="Nielsen R."/>
            <person name="Vallender E.J."/>
            <person name="Clark A.G."/>
            <person name="Ferguson B."/>
            <person name="Hernandez R.D."/>
            <person name="Hirani K."/>
            <person name="Kehrer-Sawatzki H."/>
            <person name="Kolb J."/>
            <person name="Patil S."/>
            <person name="Pu L.-L."/>
            <person name="Ren Y."/>
            <person name="Smith D.G."/>
            <person name="Wheeler D.A."/>
            <person name="Schenck I."/>
            <person name="Ball E.V."/>
            <person name="Chen R."/>
            <person name="Cooper D.N."/>
            <person name="Giardine B."/>
            <person name="Hsu F."/>
            <person name="Kent W.J."/>
            <person name="Lesk A."/>
            <person name="Nelson D.L."/>
            <person name="O'brien W.E."/>
            <person name="Pruefer K."/>
            <person name="Stenson P.D."/>
            <person name="Wallace J.C."/>
            <person name="Ke H."/>
            <person name="Liu X.-M."/>
            <person name="Wang P."/>
            <person name="Xiang A.P."/>
            <person name="Yang F."/>
            <person name="Barber G.P."/>
            <person name="Haussler D."/>
            <person name="Karolchik D."/>
            <person name="Kern A.D."/>
            <person name="Kuhn R.M."/>
            <person name="Smith K.E."/>
            <person name="Zwieg A.S."/>
        </authorList>
    </citation>
    <scope>NUCLEOTIDE SEQUENCE [LARGE SCALE GENOMIC DNA]</scope>
    <source>
        <strain evidence="27">17573</strain>
    </source>
</reference>
<keyword evidence="6" id="KW-0808">Transferase</keyword>
<protein>
    <recommendedName>
        <fullName evidence="5">DNA polymerase zeta catalytic subunit</fullName>
        <ecNumber evidence="4">2.7.7.7</ecNumber>
    </recommendedName>
    <alternativeName>
        <fullName evidence="19">Protein reversionless 3-like</fullName>
    </alternativeName>
</protein>
<dbReference type="Pfam" id="PF15735">
    <property type="entry name" value="DUF4683"/>
    <property type="match status" value="1"/>
</dbReference>
<dbReference type="InterPro" id="IPR032757">
    <property type="entry name" value="DUF4683"/>
</dbReference>
<feature type="region of interest" description="Disordered" evidence="20">
    <location>
        <begin position="1702"/>
        <end position="1730"/>
    </location>
</feature>
<keyword evidence="27" id="KW-1185">Reference proteome</keyword>
<dbReference type="SUPFAM" id="SSF56672">
    <property type="entry name" value="DNA/RNA polymerases"/>
    <property type="match status" value="1"/>
</dbReference>
<reference evidence="26" key="3">
    <citation type="submission" date="2025-08" db="UniProtKB">
        <authorList>
            <consortium name="Ensembl"/>
        </authorList>
    </citation>
    <scope>IDENTIFICATION</scope>
    <source>
        <strain evidence="26">17573</strain>
    </source>
</reference>
<evidence type="ECO:0000256" key="12">
    <source>
        <dbReference type="ARBA" id="ARBA00023004"/>
    </source>
</evidence>
<feature type="compositionally biased region" description="Basic residues" evidence="20">
    <location>
        <begin position="901"/>
        <end position="919"/>
    </location>
</feature>
<keyword evidence="14" id="KW-0234">DNA repair</keyword>
<dbReference type="Pfam" id="PF24065">
    <property type="entry name" value="REV3_N"/>
    <property type="match status" value="1"/>
</dbReference>
<feature type="domain" description="DNA polymerase zeta catalytic subunit N-terminal" evidence="25">
    <location>
        <begin position="1"/>
        <end position="48"/>
    </location>
</feature>
<feature type="compositionally biased region" description="Basic residues" evidence="20">
    <location>
        <begin position="1064"/>
        <end position="1080"/>
    </location>
</feature>
<comment type="catalytic activity">
    <reaction evidence="16">
        <text>DNA(n) + a 2'-deoxyribonucleoside 5'-triphosphate = DNA(n+1) + diphosphate</text>
        <dbReference type="Rhea" id="RHEA:22508"/>
        <dbReference type="Rhea" id="RHEA-COMP:17339"/>
        <dbReference type="Rhea" id="RHEA-COMP:17340"/>
        <dbReference type="ChEBI" id="CHEBI:33019"/>
        <dbReference type="ChEBI" id="CHEBI:61560"/>
        <dbReference type="ChEBI" id="CHEBI:173112"/>
        <dbReference type="EC" id="2.7.7.7"/>
    </reaction>
</comment>
<evidence type="ECO:0000256" key="4">
    <source>
        <dbReference type="ARBA" id="ARBA00012417"/>
    </source>
</evidence>
<dbReference type="GO" id="GO:0000166">
    <property type="term" value="F:nucleotide binding"/>
    <property type="evidence" value="ECO:0007669"/>
    <property type="project" value="InterPro"/>
</dbReference>
<evidence type="ECO:0000256" key="19">
    <source>
        <dbReference type="ARBA" id="ARBA00075683"/>
    </source>
</evidence>
<feature type="domain" description="C4-type zinc-finger of DNA polymerase delta" evidence="23">
    <location>
        <begin position="2897"/>
        <end position="2964"/>
    </location>
</feature>
<dbReference type="InterPro" id="IPR025687">
    <property type="entry name" value="Znf-C4pol"/>
</dbReference>
<dbReference type="InterPro" id="IPR006133">
    <property type="entry name" value="DNA-dir_DNA_pol_B_exonuc"/>
</dbReference>
<evidence type="ECO:0000256" key="3">
    <source>
        <dbReference type="ARBA" id="ARBA00005755"/>
    </source>
</evidence>
<keyword evidence="15" id="KW-0539">Nucleus</keyword>
<evidence type="ECO:0000259" key="23">
    <source>
        <dbReference type="Pfam" id="PF14260"/>
    </source>
</evidence>
<evidence type="ECO:0000259" key="24">
    <source>
        <dbReference type="Pfam" id="PF15735"/>
    </source>
</evidence>
<dbReference type="PANTHER" id="PTHR45812:SF1">
    <property type="entry name" value="DNA POLYMERASE ZETA CATALYTIC SUBUNIT"/>
    <property type="match status" value="1"/>
</dbReference>
<evidence type="ECO:0000313" key="26">
    <source>
        <dbReference type="Ensembl" id="ENSMMUP00000069411.1"/>
    </source>
</evidence>
<dbReference type="GO" id="GO:0003887">
    <property type="term" value="F:DNA-directed DNA polymerase activity"/>
    <property type="evidence" value="ECO:0007669"/>
    <property type="project" value="UniProtKB-KW"/>
</dbReference>
<dbReference type="InterPro" id="IPR006172">
    <property type="entry name" value="DNA-dir_DNA_pol_B"/>
</dbReference>
<gene>
    <name evidence="26 28" type="primary">REV3L</name>
</gene>
<evidence type="ECO:0000259" key="25">
    <source>
        <dbReference type="Pfam" id="PF24065"/>
    </source>
</evidence>
<evidence type="ECO:0000256" key="5">
    <source>
        <dbReference type="ARBA" id="ARBA00021589"/>
    </source>
</evidence>
<dbReference type="PANTHER" id="PTHR45812">
    <property type="entry name" value="DNA POLYMERASE ZETA CATALYTIC SUBUNIT"/>
    <property type="match status" value="1"/>
</dbReference>
<dbReference type="Gene3D" id="1.10.287.690">
    <property type="entry name" value="Helix hairpin bin"/>
    <property type="match status" value="1"/>
</dbReference>
<dbReference type="InterPro" id="IPR017964">
    <property type="entry name" value="DNA-dir_DNA_pol_B_CS"/>
</dbReference>
<dbReference type="SMR" id="A0A5F7ZUV8"/>
<dbReference type="InterPro" id="IPR056447">
    <property type="entry name" value="REV3_N"/>
</dbReference>
<comment type="function">
    <text evidence="17">Catalytic subunit of the DNA polymerase zeta complex, an error-prone polymerase specialized in translesion DNA synthesis (TLS). Lacks an intrinsic 3'-5' exonuclease activity and thus has no proofreading function.</text>
</comment>
<keyword evidence="12" id="KW-0408">Iron</keyword>
<feature type="compositionally biased region" description="Polar residues" evidence="20">
    <location>
        <begin position="1935"/>
        <end position="1948"/>
    </location>
</feature>
<feature type="region of interest" description="Disordered" evidence="20">
    <location>
        <begin position="1819"/>
        <end position="1841"/>
    </location>
</feature>
<evidence type="ECO:0000256" key="13">
    <source>
        <dbReference type="ARBA" id="ARBA00023014"/>
    </source>
</evidence>
<dbReference type="CDD" id="cd05778">
    <property type="entry name" value="DNA_polB_zeta_exo"/>
    <property type="match status" value="1"/>
</dbReference>
<evidence type="ECO:0000256" key="11">
    <source>
        <dbReference type="ARBA" id="ARBA00022932"/>
    </source>
</evidence>
<dbReference type="FunFam" id="3.30.420.10:FF:000024">
    <property type="entry name" value="DNA polymerase zeta catalytic subunit"/>
    <property type="match status" value="1"/>
</dbReference>
<evidence type="ECO:0000256" key="7">
    <source>
        <dbReference type="ARBA" id="ARBA00022695"/>
    </source>
</evidence>
<dbReference type="FunFam" id="1.10.287.690:FF:000002">
    <property type="entry name" value="DNA polymerase zeta"/>
    <property type="match status" value="1"/>
</dbReference>
<keyword evidence="8" id="KW-0479">Metal-binding</keyword>
<feature type="region of interest" description="Disordered" evidence="20">
    <location>
        <begin position="893"/>
        <end position="954"/>
    </location>
</feature>
<feature type="domain" description="DUF4683" evidence="24">
    <location>
        <begin position="605"/>
        <end position="991"/>
    </location>
</feature>
<dbReference type="GO" id="GO:0051536">
    <property type="term" value="F:iron-sulfur cluster binding"/>
    <property type="evidence" value="ECO:0007669"/>
    <property type="project" value="UniProtKB-KW"/>
</dbReference>
<dbReference type="PRINTS" id="PR00106">
    <property type="entry name" value="DNAPOLB"/>
</dbReference>
<feature type="compositionally biased region" description="Polar residues" evidence="20">
    <location>
        <begin position="391"/>
        <end position="406"/>
    </location>
</feature>
<evidence type="ECO:0000256" key="16">
    <source>
        <dbReference type="ARBA" id="ARBA00049244"/>
    </source>
</evidence>
<proteinExistence type="inferred from homology"/>
<reference evidence="26" key="4">
    <citation type="submission" date="2025-09" db="UniProtKB">
        <authorList>
            <consortium name="Ensembl"/>
        </authorList>
    </citation>
    <scope>IDENTIFICATION</scope>
    <source>
        <strain evidence="26">17573</strain>
    </source>
</reference>
<feature type="compositionally biased region" description="Low complexity" evidence="20">
    <location>
        <begin position="1706"/>
        <end position="1722"/>
    </location>
</feature>
<dbReference type="Bgee" id="ENSMMUG00000021533">
    <property type="expression patterns" value="Expressed in ileum and 23 other cell types or tissues"/>
</dbReference>
<keyword evidence="13" id="KW-0411">Iron-sulfur</keyword>
<keyword evidence="7" id="KW-0548">Nucleotidyltransferase</keyword>
<dbReference type="CDD" id="cd22287">
    <property type="entry name" value="REV3L_RBD"/>
    <property type="match status" value="1"/>
</dbReference>
<dbReference type="Pfam" id="PF14260">
    <property type="entry name" value="zf-C4pol"/>
    <property type="match status" value="1"/>
</dbReference>
<evidence type="ECO:0000256" key="18">
    <source>
        <dbReference type="ARBA" id="ARBA00066163"/>
    </source>
</evidence>
<feature type="region of interest" description="Disordered" evidence="20">
    <location>
        <begin position="1403"/>
        <end position="1454"/>
    </location>
</feature>
<dbReference type="PROSITE" id="PS00116">
    <property type="entry name" value="DNA_POLYMERASE_B"/>
    <property type="match status" value="1"/>
</dbReference>
<feature type="domain" description="DNA-directed DNA polymerase family B exonuclease" evidence="22">
    <location>
        <begin position="2126"/>
        <end position="2339"/>
    </location>
</feature>
<dbReference type="InterPro" id="IPR023211">
    <property type="entry name" value="DNA_pol_palm_dom_sf"/>
</dbReference>
<evidence type="ECO:0000256" key="9">
    <source>
        <dbReference type="ARBA" id="ARBA00022763"/>
    </source>
</evidence>
<evidence type="ECO:0000256" key="6">
    <source>
        <dbReference type="ARBA" id="ARBA00022679"/>
    </source>
</evidence>
<feature type="region of interest" description="Disordered" evidence="20">
    <location>
        <begin position="1875"/>
        <end position="2006"/>
    </location>
</feature>
<dbReference type="FunFam" id="1.10.132.60:FF:000005">
    <property type="entry name" value="Putative DNA polymerase zeta catalytic subunit"/>
    <property type="match status" value="1"/>
</dbReference>
<feature type="compositionally biased region" description="Polar residues" evidence="20">
    <location>
        <begin position="700"/>
        <end position="724"/>
    </location>
</feature>
<evidence type="ECO:0000313" key="28">
    <source>
        <dbReference type="VGNC" id="VGNC:76900"/>
    </source>
</evidence>
<feature type="compositionally biased region" description="Polar residues" evidence="20">
    <location>
        <begin position="2075"/>
        <end position="2091"/>
    </location>
</feature>
<dbReference type="Pfam" id="PF00136">
    <property type="entry name" value="DNA_pol_B"/>
    <property type="match status" value="1"/>
</dbReference>
<dbReference type="GO" id="GO:0016035">
    <property type="term" value="C:zeta DNA polymerase complex"/>
    <property type="evidence" value="ECO:0007669"/>
    <property type="project" value="InterPro"/>
</dbReference>
<dbReference type="SUPFAM" id="SSF53098">
    <property type="entry name" value="Ribonuclease H-like"/>
    <property type="match status" value="1"/>
</dbReference>
<dbReference type="GO" id="GO:0019985">
    <property type="term" value="P:translesion synthesis"/>
    <property type="evidence" value="ECO:0007669"/>
    <property type="project" value="InterPro"/>
</dbReference>
<feature type="domain" description="DNA-directed DNA polymerase family B multifunctional" evidence="21">
    <location>
        <begin position="2405"/>
        <end position="2855"/>
    </location>
</feature>
<evidence type="ECO:0000256" key="8">
    <source>
        <dbReference type="ARBA" id="ARBA00022723"/>
    </source>
</evidence>
<evidence type="ECO:0000256" key="1">
    <source>
        <dbReference type="ARBA" id="ARBA00001966"/>
    </source>
</evidence>
<feature type="compositionally biased region" description="Acidic residues" evidence="20">
    <location>
        <begin position="355"/>
        <end position="367"/>
    </location>
</feature>
<dbReference type="Gene3D" id="3.90.1600.10">
    <property type="entry name" value="Palm domain of DNA polymerase"/>
    <property type="match status" value="1"/>
</dbReference>
<feature type="region of interest" description="Disordered" evidence="20">
    <location>
        <begin position="1024"/>
        <end position="1080"/>
    </location>
</feature>
<accession>A0A5F7ZUV8</accession>
<comment type="subunit">
    <text evidence="18">Heterodimer with MAD2L2. This dimer forms the minimal DNA polymerase zeta complex (Pol-zeta2), with REV3L bearing DNA polymerase catalytic activity, although its activity is very low in this context. Component of the tetrameric Pol-zeta complex (Pol-zeta4), which consists of REV3L, MAD2L2, POLD2 and POLD3; Pol-zeta4 is the fully active form of DNA polymerase zeta.</text>
</comment>
<evidence type="ECO:0000256" key="15">
    <source>
        <dbReference type="ARBA" id="ARBA00023242"/>
    </source>
</evidence>
<dbReference type="GO" id="GO:0031981">
    <property type="term" value="C:nuclear lumen"/>
    <property type="evidence" value="ECO:0007669"/>
    <property type="project" value="UniProtKB-ARBA"/>
</dbReference>
<evidence type="ECO:0000259" key="21">
    <source>
        <dbReference type="Pfam" id="PF00136"/>
    </source>
</evidence>
<evidence type="ECO:0000256" key="17">
    <source>
        <dbReference type="ARBA" id="ARBA00059263"/>
    </source>
</evidence>
<keyword evidence="11" id="KW-0239">DNA-directed DNA polymerase</keyword>
<comment type="subcellular location">
    <subcellularLocation>
        <location evidence="2">Nucleus</location>
    </subcellularLocation>
</comment>
<comment type="similarity">
    <text evidence="3">Belongs to the DNA polymerase type-B family.</text>
</comment>
<dbReference type="GeneTree" id="ENSGT00940000156226"/>
<dbReference type="InterPro" id="IPR012337">
    <property type="entry name" value="RNaseH-like_sf"/>
</dbReference>
<keyword evidence="10" id="KW-0862">Zinc</keyword>
<feature type="compositionally biased region" description="Basic residues" evidence="20">
    <location>
        <begin position="1428"/>
        <end position="1447"/>
    </location>
</feature>
<dbReference type="GO" id="GO:0046872">
    <property type="term" value="F:metal ion binding"/>
    <property type="evidence" value="ECO:0007669"/>
    <property type="project" value="UniProtKB-KW"/>
</dbReference>
<dbReference type="InterPro" id="IPR042087">
    <property type="entry name" value="DNA_pol_B_thumb"/>
</dbReference>
<dbReference type="CDD" id="cd05534">
    <property type="entry name" value="POLBc_zeta"/>
    <property type="match status" value="1"/>
</dbReference>
<dbReference type="SMART" id="SM00486">
    <property type="entry name" value="POLBc"/>
    <property type="match status" value="1"/>
</dbReference>
<dbReference type="GO" id="GO:0003677">
    <property type="term" value="F:DNA binding"/>
    <property type="evidence" value="ECO:0007669"/>
    <property type="project" value="InterPro"/>
</dbReference>
<dbReference type="InterPro" id="IPR006134">
    <property type="entry name" value="DNA-dir_DNA_pol_B_multi_dom"/>
</dbReference>
<dbReference type="InterPro" id="IPR043502">
    <property type="entry name" value="DNA/RNA_pol_sf"/>
</dbReference>
<feature type="region of interest" description="Disordered" evidence="20">
    <location>
        <begin position="382"/>
        <end position="406"/>
    </location>
</feature>
<feature type="compositionally biased region" description="Polar residues" evidence="20">
    <location>
        <begin position="1403"/>
        <end position="1423"/>
    </location>
</feature>
<evidence type="ECO:0000256" key="2">
    <source>
        <dbReference type="ARBA" id="ARBA00004123"/>
    </source>
</evidence>
<feature type="region of interest" description="Disordered" evidence="20">
    <location>
        <begin position="2072"/>
        <end position="2091"/>
    </location>
</feature>
<dbReference type="Gene3D" id="3.30.420.10">
    <property type="entry name" value="Ribonuclease H-like superfamily/Ribonuclease H"/>
    <property type="match status" value="1"/>
</dbReference>
<dbReference type="Proteomes" id="UP000006718">
    <property type="component" value="Chromosome 4"/>
</dbReference>
<feature type="region of interest" description="Disordered" evidence="20">
    <location>
        <begin position="128"/>
        <end position="155"/>
    </location>
</feature>
<feature type="compositionally biased region" description="Basic and acidic residues" evidence="20">
    <location>
        <begin position="144"/>
        <end position="155"/>
    </location>
</feature>
<dbReference type="InterPro" id="IPR030559">
    <property type="entry name" value="PolZ_Rev3"/>
</dbReference>
<dbReference type="EC" id="2.7.7.7" evidence="4"/>
<evidence type="ECO:0000256" key="10">
    <source>
        <dbReference type="ARBA" id="ARBA00022833"/>
    </source>
</evidence>
<dbReference type="VEuPathDB" id="HostDB:ENSMMUG00000021533"/>
<dbReference type="Pfam" id="PF03104">
    <property type="entry name" value="DNA_pol_B_exo1"/>
    <property type="match status" value="1"/>
</dbReference>
<organism evidence="26 27">
    <name type="scientific">Macaca mulatta</name>
    <name type="common">Rhesus macaque</name>
    <dbReference type="NCBI Taxonomy" id="9544"/>
    <lineage>
        <taxon>Eukaryota</taxon>
        <taxon>Metazoa</taxon>
        <taxon>Chordata</taxon>
        <taxon>Craniata</taxon>
        <taxon>Vertebrata</taxon>
        <taxon>Euteleostomi</taxon>
        <taxon>Mammalia</taxon>
        <taxon>Eutheria</taxon>
        <taxon>Euarchontoglires</taxon>
        <taxon>Primates</taxon>
        <taxon>Haplorrhini</taxon>
        <taxon>Catarrhini</taxon>
        <taxon>Cercopithecidae</taxon>
        <taxon>Cercopithecinae</taxon>
        <taxon>Macaca</taxon>
    </lineage>
</organism>
<dbReference type="InterPro" id="IPR036397">
    <property type="entry name" value="RNaseH_sf"/>
</dbReference>
<dbReference type="GO" id="GO:0006261">
    <property type="term" value="P:DNA-templated DNA replication"/>
    <property type="evidence" value="ECO:0007669"/>
    <property type="project" value="UniProtKB-ARBA"/>
</dbReference>
<dbReference type="ExpressionAtlas" id="A0A5F7ZUV8">
    <property type="expression patterns" value="baseline"/>
</dbReference>
<feature type="region of interest" description="Disordered" evidence="20">
    <location>
        <begin position="345"/>
        <end position="368"/>
    </location>
</feature>
<dbReference type="VGNC" id="VGNC:76900">
    <property type="gene designation" value="REV3L"/>
</dbReference>